<name>A0A2G8RFW1_9RHOB</name>
<gene>
    <name evidence="1" type="ORF">P775_09455</name>
</gene>
<sequence length="66" mass="6467">MAQSCDPNYAKACVPIASDVDCAGGNGNGPAYVTGPVIVVGSDIYGLDRDGDGIACEPKGPPKAAG</sequence>
<dbReference type="Proteomes" id="UP000231259">
    <property type="component" value="Unassembled WGS sequence"/>
</dbReference>
<evidence type="ECO:0000313" key="2">
    <source>
        <dbReference type="Proteomes" id="UP000231259"/>
    </source>
</evidence>
<dbReference type="AlphaFoldDB" id="A0A2G8RFW1"/>
<protein>
    <submittedName>
        <fullName evidence="1">Uncharacterized protein</fullName>
    </submittedName>
</protein>
<reference evidence="1 2" key="1">
    <citation type="submission" date="2013-09" db="EMBL/GenBank/DDBJ databases">
        <title>Genome sequencing of Phaeobacter antarcticus sp. nov. SM1211.</title>
        <authorList>
            <person name="Zhang X.-Y."/>
            <person name="Liu C."/>
            <person name="Chen X.-L."/>
            <person name="Xie B.-B."/>
            <person name="Qin Q.-L."/>
            <person name="Rong J.-C."/>
            <person name="Zhang Y.-Z."/>
        </authorList>
    </citation>
    <scope>NUCLEOTIDE SEQUENCE [LARGE SCALE GENOMIC DNA]</scope>
    <source>
        <strain evidence="1 2">SM1211</strain>
    </source>
</reference>
<dbReference type="EMBL" id="AWWI01000062">
    <property type="protein sequence ID" value="PIL20440.1"/>
    <property type="molecule type" value="Genomic_DNA"/>
</dbReference>
<proteinExistence type="predicted"/>
<organism evidence="1 2">
    <name type="scientific">Puniceibacterium antarcticum</name>
    <dbReference type="NCBI Taxonomy" id="1206336"/>
    <lineage>
        <taxon>Bacteria</taxon>
        <taxon>Pseudomonadati</taxon>
        <taxon>Pseudomonadota</taxon>
        <taxon>Alphaproteobacteria</taxon>
        <taxon>Rhodobacterales</taxon>
        <taxon>Paracoccaceae</taxon>
        <taxon>Puniceibacterium</taxon>
    </lineage>
</organism>
<comment type="caution">
    <text evidence="1">The sequence shown here is derived from an EMBL/GenBank/DDBJ whole genome shotgun (WGS) entry which is preliminary data.</text>
</comment>
<accession>A0A2G8RFW1</accession>
<keyword evidence="2" id="KW-1185">Reference proteome</keyword>
<evidence type="ECO:0000313" key="1">
    <source>
        <dbReference type="EMBL" id="PIL20440.1"/>
    </source>
</evidence>